<organism evidence="2 3">
    <name type="scientific">Crenichthys baileyi</name>
    <name type="common">White River springfish</name>
    <dbReference type="NCBI Taxonomy" id="28760"/>
    <lineage>
        <taxon>Eukaryota</taxon>
        <taxon>Metazoa</taxon>
        <taxon>Chordata</taxon>
        <taxon>Craniata</taxon>
        <taxon>Vertebrata</taxon>
        <taxon>Euteleostomi</taxon>
        <taxon>Actinopterygii</taxon>
        <taxon>Neopterygii</taxon>
        <taxon>Teleostei</taxon>
        <taxon>Neoteleostei</taxon>
        <taxon>Acanthomorphata</taxon>
        <taxon>Ovalentaria</taxon>
        <taxon>Atherinomorphae</taxon>
        <taxon>Cyprinodontiformes</taxon>
        <taxon>Goodeidae</taxon>
        <taxon>Crenichthys</taxon>
    </lineage>
</organism>
<evidence type="ECO:0000256" key="1">
    <source>
        <dbReference type="SAM" id="MobiDB-lite"/>
    </source>
</evidence>
<dbReference type="Proteomes" id="UP001311232">
    <property type="component" value="Unassembled WGS sequence"/>
</dbReference>
<feature type="region of interest" description="Disordered" evidence="1">
    <location>
        <begin position="1"/>
        <end position="32"/>
    </location>
</feature>
<name>A0AAV9RZW1_9TELE</name>
<proteinExistence type="predicted"/>
<sequence>MEEKGAREKSTGMAKVKSYEADRSEPPNEDRDSAILDELWGLQKEHAEEIQIIDGMNVCIERAHRSLVNKPKEGKAPSRAIIVGFLEYKSPYPAQLKVFLDTGTKTFTTVEEAAPMLKEMGIKVKEDRLERIHHMMAQTSKVTRHRGQQRRPEITEVDLRDLLEG</sequence>
<dbReference type="InterPro" id="IPR042566">
    <property type="entry name" value="L1_C"/>
</dbReference>
<reference evidence="2 3" key="1">
    <citation type="submission" date="2021-06" db="EMBL/GenBank/DDBJ databases">
        <authorList>
            <person name="Palmer J.M."/>
        </authorList>
    </citation>
    <scope>NUCLEOTIDE SEQUENCE [LARGE SCALE GENOMIC DNA]</scope>
    <source>
        <strain evidence="2 3">MEX-2019</strain>
        <tissue evidence="2">Muscle</tissue>
    </source>
</reference>
<gene>
    <name evidence="2" type="ORF">CRENBAI_020673</name>
</gene>
<comment type="caution">
    <text evidence="2">The sequence shown here is derived from an EMBL/GenBank/DDBJ whole genome shotgun (WGS) entry which is preliminary data.</text>
</comment>
<evidence type="ECO:0000313" key="2">
    <source>
        <dbReference type="EMBL" id="KAK5614518.1"/>
    </source>
</evidence>
<accession>A0AAV9RZW1</accession>
<evidence type="ECO:0000313" key="3">
    <source>
        <dbReference type="Proteomes" id="UP001311232"/>
    </source>
</evidence>
<dbReference type="Gene3D" id="3.30.250.20">
    <property type="entry name" value="L1 transposable element, C-terminal domain"/>
    <property type="match status" value="1"/>
</dbReference>
<protein>
    <submittedName>
        <fullName evidence="2">Uncharacterized protein</fullName>
    </submittedName>
</protein>
<feature type="compositionally biased region" description="Basic and acidic residues" evidence="1">
    <location>
        <begin position="1"/>
        <end position="10"/>
    </location>
</feature>
<feature type="compositionally biased region" description="Basic and acidic residues" evidence="1">
    <location>
        <begin position="17"/>
        <end position="32"/>
    </location>
</feature>
<dbReference type="EMBL" id="JAHHUM010001159">
    <property type="protein sequence ID" value="KAK5614518.1"/>
    <property type="molecule type" value="Genomic_DNA"/>
</dbReference>
<dbReference type="AlphaFoldDB" id="A0AAV9RZW1"/>
<keyword evidence="3" id="KW-1185">Reference proteome</keyword>